<reference evidence="1 2" key="1">
    <citation type="journal article" date="2018" name="Nat. Ecol. Evol.">
        <title>Pezizomycetes genomes reveal the molecular basis of ectomycorrhizal truffle lifestyle.</title>
        <authorList>
            <person name="Murat C."/>
            <person name="Payen T."/>
            <person name="Noel B."/>
            <person name="Kuo A."/>
            <person name="Morin E."/>
            <person name="Chen J."/>
            <person name="Kohler A."/>
            <person name="Krizsan K."/>
            <person name="Balestrini R."/>
            <person name="Da Silva C."/>
            <person name="Montanini B."/>
            <person name="Hainaut M."/>
            <person name="Levati E."/>
            <person name="Barry K.W."/>
            <person name="Belfiori B."/>
            <person name="Cichocki N."/>
            <person name="Clum A."/>
            <person name="Dockter R.B."/>
            <person name="Fauchery L."/>
            <person name="Guy J."/>
            <person name="Iotti M."/>
            <person name="Le Tacon F."/>
            <person name="Lindquist E.A."/>
            <person name="Lipzen A."/>
            <person name="Malagnac F."/>
            <person name="Mello A."/>
            <person name="Molinier V."/>
            <person name="Miyauchi S."/>
            <person name="Poulain J."/>
            <person name="Riccioni C."/>
            <person name="Rubini A."/>
            <person name="Sitrit Y."/>
            <person name="Splivallo R."/>
            <person name="Traeger S."/>
            <person name="Wang M."/>
            <person name="Zifcakova L."/>
            <person name="Wipf D."/>
            <person name="Zambonelli A."/>
            <person name="Paolocci F."/>
            <person name="Nowrousian M."/>
            <person name="Ottonello S."/>
            <person name="Baldrian P."/>
            <person name="Spatafora J.W."/>
            <person name="Henrissat B."/>
            <person name="Nagy L.G."/>
            <person name="Aury J.M."/>
            <person name="Wincker P."/>
            <person name="Grigoriev I.V."/>
            <person name="Bonfante P."/>
            <person name="Martin F.M."/>
        </authorList>
    </citation>
    <scope>NUCLEOTIDE SEQUENCE [LARGE SCALE GENOMIC DNA]</scope>
    <source>
        <strain evidence="1 2">120613-1</strain>
    </source>
</reference>
<feature type="non-terminal residue" evidence="1">
    <location>
        <position position="1"/>
    </location>
</feature>
<gene>
    <name evidence="1" type="ORF">L873DRAFT_1663995</name>
</gene>
<dbReference type="STRING" id="1336337.A0A3N4K3R4"/>
<dbReference type="EMBL" id="ML120354">
    <property type="protein sequence ID" value="RPB05204.1"/>
    <property type="molecule type" value="Genomic_DNA"/>
</dbReference>
<dbReference type="GO" id="GO:0003676">
    <property type="term" value="F:nucleic acid binding"/>
    <property type="evidence" value="ECO:0007669"/>
    <property type="project" value="InterPro"/>
</dbReference>
<organism evidence="1 2">
    <name type="scientific">Choiromyces venosus 120613-1</name>
    <dbReference type="NCBI Taxonomy" id="1336337"/>
    <lineage>
        <taxon>Eukaryota</taxon>
        <taxon>Fungi</taxon>
        <taxon>Dikarya</taxon>
        <taxon>Ascomycota</taxon>
        <taxon>Pezizomycotina</taxon>
        <taxon>Pezizomycetes</taxon>
        <taxon>Pezizales</taxon>
        <taxon>Tuberaceae</taxon>
        <taxon>Choiromyces</taxon>
    </lineage>
</organism>
<proteinExistence type="predicted"/>
<dbReference type="Gene3D" id="3.30.420.10">
    <property type="entry name" value="Ribonuclease H-like superfamily/Ribonuclease H"/>
    <property type="match status" value="1"/>
</dbReference>
<sequence>LWMDESTFSMAGFGHHLLVLYRLKEDFHPDCIDETWESGRESIMVWGEFCGEMKLELNIIPPKIKVDSWYYVTYILDPVLILFWHLTCEHYGCTQVSPLITLNYRSYTKSRDGNRWLKMALQAIRSSQNTAKI</sequence>
<dbReference type="AlphaFoldDB" id="A0A3N4K3R4"/>
<dbReference type="Proteomes" id="UP000276215">
    <property type="component" value="Unassembled WGS sequence"/>
</dbReference>
<dbReference type="OrthoDB" id="5410741at2759"/>
<keyword evidence="2" id="KW-1185">Reference proteome</keyword>
<evidence type="ECO:0000313" key="2">
    <source>
        <dbReference type="Proteomes" id="UP000276215"/>
    </source>
</evidence>
<dbReference type="InterPro" id="IPR036397">
    <property type="entry name" value="RNaseH_sf"/>
</dbReference>
<name>A0A3N4K3R4_9PEZI</name>
<evidence type="ECO:0000313" key="1">
    <source>
        <dbReference type="EMBL" id="RPB05204.1"/>
    </source>
</evidence>
<accession>A0A3N4K3R4</accession>
<protein>
    <submittedName>
        <fullName evidence="1">Uncharacterized protein</fullName>
    </submittedName>
</protein>